<evidence type="ECO:0000313" key="4">
    <source>
        <dbReference type="EMBL" id="STX32717.1"/>
    </source>
</evidence>
<keyword evidence="5" id="KW-1185">Reference proteome</keyword>
<dbReference type="PROSITE" id="PS51384">
    <property type="entry name" value="FAD_FR"/>
    <property type="match status" value="1"/>
</dbReference>
<dbReference type="InterPro" id="IPR001709">
    <property type="entry name" value="Flavoprot_Pyr_Nucl_cyt_Rdtase"/>
</dbReference>
<accession>A0A378IBX6</accession>
<dbReference type="STRING" id="28083.Lbir_0403"/>
<name>A0A378IBX6_9GAMM</name>
<keyword evidence="4" id="KW-0560">Oxidoreductase</keyword>
<evidence type="ECO:0000313" key="5">
    <source>
        <dbReference type="Proteomes" id="UP000054735"/>
    </source>
</evidence>
<dbReference type="PANTHER" id="PTHR47354">
    <property type="entry name" value="NADH OXIDOREDUCTASE HCR"/>
    <property type="match status" value="1"/>
</dbReference>
<dbReference type="InterPro" id="IPR001433">
    <property type="entry name" value="OxRdtase_FAD/NAD-bd"/>
</dbReference>
<dbReference type="EMBL" id="UGNW01000001">
    <property type="protein sequence ID" value="STX32717.1"/>
    <property type="molecule type" value="Genomic_DNA"/>
</dbReference>
<reference evidence="3 5" key="1">
    <citation type="submission" date="2015-11" db="EMBL/GenBank/DDBJ databases">
        <title>Genomic analysis of 38 Legionella species identifies large and diverse effector repertoires.</title>
        <authorList>
            <person name="Burstein D."/>
            <person name="Amaro F."/>
            <person name="Zusman T."/>
            <person name="Lifshitz Z."/>
            <person name="Cohen O."/>
            <person name="Gilbert J.A."/>
            <person name="Pupko T."/>
            <person name="Shuman H.A."/>
            <person name="Segal G."/>
        </authorList>
    </citation>
    <scope>NUCLEOTIDE SEQUENCE [LARGE SCALE GENOMIC DNA]</scope>
    <source>
        <strain evidence="3 5">CDC#1407-AL-14</strain>
    </source>
</reference>
<dbReference type="InterPro" id="IPR017927">
    <property type="entry name" value="FAD-bd_FR_type"/>
</dbReference>
<dbReference type="PANTHER" id="PTHR47354:SF5">
    <property type="entry name" value="PROTEIN RFBI"/>
    <property type="match status" value="1"/>
</dbReference>
<dbReference type="AlphaFoldDB" id="A0A378IBX6"/>
<dbReference type="InterPro" id="IPR017938">
    <property type="entry name" value="Riboflavin_synthase-like_b-brl"/>
</dbReference>
<gene>
    <name evidence="4" type="primary">fpr</name>
    <name evidence="3" type="ORF">Lbir_0403</name>
    <name evidence="4" type="ORF">NCTC12437_02512</name>
</gene>
<dbReference type="EC" id="1.18.1.2" evidence="4"/>
<dbReference type="InterPro" id="IPR008333">
    <property type="entry name" value="Cbr1-like_FAD-bd_dom"/>
</dbReference>
<dbReference type="Gene3D" id="2.40.30.10">
    <property type="entry name" value="Translation factors"/>
    <property type="match status" value="1"/>
</dbReference>
<reference evidence="4 6" key="2">
    <citation type="submission" date="2018-06" db="EMBL/GenBank/DDBJ databases">
        <authorList>
            <consortium name="Pathogen Informatics"/>
            <person name="Doyle S."/>
        </authorList>
    </citation>
    <scope>NUCLEOTIDE SEQUENCE [LARGE SCALE GENOMIC DNA]</scope>
    <source>
        <strain evidence="4 6">NCTC12437</strain>
    </source>
</reference>
<proteinExistence type="predicted"/>
<dbReference type="Gene3D" id="3.40.50.80">
    <property type="entry name" value="Nucleotide-binding domain of ferredoxin-NADP reductase (FNR) module"/>
    <property type="match status" value="1"/>
</dbReference>
<dbReference type="OrthoDB" id="9784483at2"/>
<dbReference type="PRINTS" id="PR00410">
    <property type="entry name" value="PHEHYDRXLASE"/>
</dbReference>
<dbReference type="InterPro" id="IPR050415">
    <property type="entry name" value="MRET"/>
</dbReference>
<evidence type="ECO:0000313" key="3">
    <source>
        <dbReference type="EMBL" id="KTC75491.1"/>
    </source>
</evidence>
<dbReference type="SUPFAM" id="SSF63380">
    <property type="entry name" value="Riboflavin synthase domain-like"/>
    <property type="match status" value="1"/>
</dbReference>
<dbReference type="InterPro" id="IPR039261">
    <property type="entry name" value="FNR_nucleotide-bd"/>
</dbReference>
<dbReference type="Proteomes" id="UP000054735">
    <property type="component" value="Unassembled WGS sequence"/>
</dbReference>
<protein>
    <submittedName>
        <fullName evidence="4">Phenol hydroxylase</fullName>
        <ecNumber evidence="4">1.18.1.2</ecNumber>
    </submittedName>
</protein>
<evidence type="ECO:0000256" key="1">
    <source>
        <dbReference type="ARBA" id="ARBA00034078"/>
    </source>
</evidence>
<dbReference type="EMBL" id="LNXT01000004">
    <property type="protein sequence ID" value="KTC75491.1"/>
    <property type="molecule type" value="Genomic_DNA"/>
</dbReference>
<dbReference type="RefSeq" id="WP_058522525.1">
    <property type="nucleotide sequence ID" value="NZ_CAAAHV010000011.1"/>
</dbReference>
<comment type="cofactor">
    <cofactor evidence="1">
        <name>[2Fe-2S] cluster</name>
        <dbReference type="ChEBI" id="CHEBI:190135"/>
    </cofactor>
</comment>
<organism evidence="4 6">
    <name type="scientific">Legionella birminghamensis</name>
    <dbReference type="NCBI Taxonomy" id="28083"/>
    <lineage>
        <taxon>Bacteria</taxon>
        <taxon>Pseudomonadati</taxon>
        <taxon>Pseudomonadota</taxon>
        <taxon>Gammaproteobacteria</taxon>
        <taxon>Legionellales</taxon>
        <taxon>Legionellaceae</taxon>
        <taxon>Legionella</taxon>
    </lineage>
</organism>
<feature type="domain" description="FAD-binding FR-type" evidence="2">
    <location>
        <begin position="3"/>
        <end position="105"/>
    </location>
</feature>
<evidence type="ECO:0000259" key="2">
    <source>
        <dbReference type="PROSITE" id="PS51384"/>
    </source>
</evidence>
<dbReference type="PRINTS" id="PR00371">
    <property type="entry name" value="FPNCR"/>
</dbReference>
<dbReference type="GO" id="GO:0004324">
    <property type="term" value="F:ferredoxin-NADP+ reductase activity"/>
    <property type="evidence" value="ECO:0007669"/>
    <property type="project" value="UniProtKB-EC"/>
</dbReference>
<dbReference type="Pfam" id="PF00970">
    <property type="entry name" value="FAD_binding_6"/>
    <property type="match status" value="1"/>
</dbReference>
<sequence>MQAKTISARLTDAFMLSSKVKHFIFELQHNPPFNYLPGQFITIHFEKDGKQLKRSYSIANVPAQDNRIEFAAGYVENGPGTALLFNLQPDDVIQISGPFGRLILKDELPQRYVLVATSTGVTPYRAMLPVLRQRLQQNPNLKIVIMLGAQTPEDVLYEKEFLALAKDFPRQVIFRAQLSRAHNESLLSHQFRGYVQHAFSELSLNPQEDIVYLCGNPGMIDESFELLKSTGFATQQVIREKYISR</sequence>
<dbReference type="Pfam" id="PF00175">
    <property type="entry name" value="NAD_binding_1"/>
    <property type="match status" value="1"/>
</dbReference>
<dbReference type="SUPFAM" id="SSF52343">
    <property type="entry name" value="Ferredoxin reductase-like, C-terminal NADP-linked domain"/>
    <property type="match status" value="1"/>
</dbReference>
<evidence type="ECO:0000313" key="6">
    <source>
        <dbReference type="Proteomes" id="UP000255066"/>
    </source>
</evidence>
<dbReference type="Proteomes" id="UP000255066">
    <property type="component" value="Unassembled WGS sequence"/>
</dbReference>